<protein>
    <recommendedName>
        <fullName evidence="4">Ecp2 effector protein domain-containing protein</fullName>
    </recommendedName>
</protein>
<proteinExistence type="predicted"/>
<feature type="signal peptide" evidence="1">
    <location>
        <begin position="1"/>
        <end position="20"/>
    </location>
</feature>
<accession>A0A6A6QNY6</accession>
<feature type="chain" id="PRO_5025470871" description="Ecp2 effector protein domain-containing protein" evidence="1">
    <location>
        <begin position="21"/>
        <end position="139"/>
    </location>
</feature>
<dbReference type="EMBL" id="MU004191">
    <property type="protein sequence ID" value="KAF2493700.1"/>
    <property type="molecule type" value="Genomic_DNA"/>
</dbReference>
<dbReference type="Proteomes" id="UP000799750">
    <property type="component" value="Unassembled WGS sequence"/>
</dbReference>
<gene>
    <name evidence="2" type="ORF">BU16DRAFT_540270</name>
</gene>
<evidence type="ECO:0000256" key="1">
    <source>
        <dbReference type="SAM" id="SignalP"/>
    </source>
</evidence>
<reference evidence="2" key="1">
    <citation type="journal article" date="2020" name="Stud. Mycol.">
        <title>101 Dothideomycetes genomes: a test case for predicting lifestyles and emergence of pathogens.</title>
        <authorList>
            <person name="Haridas S."/>
            <person name="Albert R."/>
            <person name="Binder M."/>
            <person name="Bloem J."/>
            <person name="Labutti K."/>
            <person name="Salamov A."/>
            <person name="Andreopoulos B."/>
            <person name="Baker S."/>
            <person name="Barry K."/>
            <person name="Bills G."/>
            <person name="Bluhm B."/>
            <person name="Cannon C."/>
            <person name="Castanera R."/>
            <person name="Culley D."/>
            <person name="Daum C."/>
            <person name="Ezra D."/>
            <person name="Gonzalez J."/>
            <person name="Henrissat B."/>
            <person name="Kuo A."/>
            <person name="Liang C."/>
            <person name="Lipzen A."/>
            <person name="Lutzoni F."/>
            <person name="Magnuson J."/>
            <person name="Mondo S."/>
            <person name="Nolan M."/>
            <person name="Ohm R."/>
            <person name="Pangilinan J."/>
            <person name="Park H.-J."/>
            <person name="Ramirez L."/>
            <person name="Alfaro M."/>
            <person name="Sun H."/>
            <person name="Tritt A."/>
            <person name="Yoshinaga Y."/>
            <person name="Zwiers L.-H."/>
            <person name="Turgeon B."/>
            <person name="Goodwin S."/>
            <person name="Spatafora J."/>
            <person name="Crous P."/>
            <person name="Grigoriev I."/>
        </authorList>
    </citation>
    <scope>NUCLEOTIDE SEQUENCE</scope>
    <source>
        <strain evidence="2">CBS 269.34</strain>
    </source>
</reference>
<keyword evidence="3" id="KW-1185">Reference proteome</keyword>
<sequence length="139" mass="15228">MLPQPITLFLTTLLPLLATAHNVRIYSDDHCKTDLNWAGLGGGIECQPWDSWFSPGSFLLDANATDEGTIVVFIEGKECKSAGNGARRYQVANVTAGCTKLESFVNSMQVQNWTLEGGKKVPKVGKRDEVGSLELRWEA</sequence>
<evidence type="ECO:0000313" key="2">
    <source>
        <dbReference type="EMBL" id="KAF2493700.1"/>
    </source>
</evidence>
<keyword evidence="1" id="KW-0732">Signal</keyword>
<evidence type="ECO:0000313" key="3">
    <source>
        <dbReference type="Proteomes" id="UP000799750"/>
    </source>
</evidence>
<organism evidence="2 3">
    <name type="scientific">Lophium mytilinum</name>
    <dbReference type="NCBI Taxonomy" id="390894"/>
    <lineage>
        <taxon>Eukaryota</taxon>
        <taxon>Fungi</taxon>
        <taxon>Dikarya</taxon>
        <taxon>Ascomycota</taxon>
        <taxon>Pezizomycotina</taxon>
        <taxon>Dothideomycetes</taxon>
        <taxon>Pleosporomycetidae</taxon>
        <taxon>Mytilinidiales</taxon>
        <taxon>Mytilinidiaceae</taxon>
        <taxon>Lophium</taxon>
    </lineage>
</organism>
<name>A0A6A6QNY6_9PEZI</name>
<dbReference type="AlphaFoldDB" id="A0A6A6QNY6"/>
<dbReference type="OrthoDB" id="10318767at2759"/>
<evidence type="ECO:0008006" key="4">
    <source>
        <dbReference type="Google" id="ProtNLM"/>
    </source>
</evidence>